<dbReference type="GO" id="GO:0008270">
    <property type="term" value="F:zinc ion binding"/>
    <property type="evidence" value="ECO:0007669"/>
    <property type="project" value="InterPro"/>
</dbReference>
<keyword evidence="21" id="KW-1185">Reference proteome</keyword>
<evidence type="ECO:0000256" key="7">
    <source>
        <dbReference type="ARBA" id="ARBA00022670"/>
    </source>
</evidence>
<dbReference type="PANTHER" id="PTHR11705:SF143">
    <property type="entry name" value="SLL0236 PROTEIN"/>
    <property type="match status" value="1"/>
</dbReference>
<comment type="cofactor">
    <cofactor evidence="1">
        <name>Zn(2+)</name>
        <dbReference type="ChEBI" id="CHEBI:29105"/>
    </cofactor>
</comment>
<dbReference type="PANTHER" id="PTHR11705">
    <property type="entry name" value="PROTEASE FAMILY M14 CARBOXYPEPTIDASE A,B"/>
    <property type="match status" value="1"/>
</dbReference>
<evidence type="ECO:0000256" key="12">
    <source>
        <dbReference type="ARBA" id="ARBA00023026"/>
    </source>
</evidence>
<keyword evidence="5" id="KW-0964">Secreted</keyword>
<evidence type="ECO:0000313" key="20">
    <source>
        <dbReference type="EMBL" id="KAG0253730.1"/>
    </source>
</evidence>
<dbReference type="GO" id="GO:0005615">
    <property type="term" value="C:extracellular space"/>
    <property type="evidence" value="ECO:0007669"/>
    <property type="project" value="TreeGrafter"/>
</dbReference>
<organism evidence="20 21">
    <name type="scientific">Actinomortierella ambigua</name>
    <dbReference type="NCBI Taxonomy" id="1343610"/>
    <lineage>
        <taxon>Eukaryota</taxon>
        <taxon>Fungi</taxon>
        <taxon>Fungi incertae sedis</taxon>
        <taxon>Mucoromycota</taxon>
        <taxon>Mortierellomycotina</taxon>
        <taxon>Mortierellomycetes</taxon>
        <taxon>Mortierellales</taxon>
        <taxon>Mortierellaceae</taxon>
        <taxon>Actinomortierella</taxon>
    </lineage>
</organism>
<evidence type="ECO:0000256" key="16">
    <source>
        <dbReference type="ARBA" id="ARBA00081330"/>
    </source>
</evidence>
<evidence type="ECO:0000313" key="21">
    <source>
        <dbReference type="Proteomes" id="UP000807716"/>
    </source>
</evidence>
<evidence type="ECO:0000256" key="2">
    <source>
        <dbReference type="ARBA" id="ARBA00003091"/>
    </source>
</evidence>
<evidence type="ECO:0000256" key="9">
    <source>
        <dbReference type="ARBA" id="ARBA00022729"/>
    </source>
</evidence>
<comment type="subcellular location">
    <subcellularLocation>
        <location evidence="3">Secreted</location>
    </subcellularLocation>
</comment>
<feature type="domain" description="Peptidase M14" evidence="19">
    <location>
        <begin position="144"/>
        <end position="431"/>
    </location>
</feature>
<feature type="signal peptide" evidence="18">
    <location>
        <begin position="1"/>
        <end position="20"/>
    </location>
</feature>
<comment type="similarity">
    <text evidence="4 17">Belongs to the peptidase M14 family.</text>
</comment>
<sequence>MRFSLISLAAVAALATQAYALPAAPSQALFRNDRVVRIEVKDEATLKALSDNEEALNFDYFTHNKNIGGNIDIHVSADKFAQFEALKIPYTVLIPDLQAVIDAEQKDIQETGTRIQQELQVQRKKFNAAGEDLSTYAAPVWFQNYHTYAEHTAWINTQISQNPGKASAISFGNSSQGRPQAGIKIGNGPNHVVFHGTQHSREWITTMVVEYIADQLLTGSDPRVAGYLSKFTFHVVPIMNPDGFVITQTSNRMHRKNGQTNGGCVGTDTNRNWGYQWNTGGTSNNPCSDTYRGPKAFSSPEATNVANYLKALVPNVAMYIDVHSYSQLWMTPWGYTGTRPSNYNYLLGLANTAANAIKAVHGMSFRTGDIYNTIYPASGNSADFAQSIGVKVPFAVELRDKGQYGFNLPANQIIPSGEETWAGFAAVLDKL</sequence>
<feature type="active site" description="Proton donor/acceptor" evidence="17">
    <location>
        <position position="397"/>
    </location>
</feature>
<dbReference type="SUPFAM" id="SSF54897">
    <property type="entry name" value="Protease propeptides/inhibitors"/>
    <property type="match status" value="1"/>
</dbReference>
<protein>
    <recommendedName>
        <fullName evidence="16">Carboxypeptidase M14A</fullName>
    </recommendedName>
</protein>
<evidence type="ECO:0000256" key="18">
    <source>
        <dbReference type="SAM" id="SignalP"/>
    </source>
</evidence>
<gene>
    <name evidence="20" type="ORF">DFQ27_007249</name>
</gene>
<dbReference type="PRINTS" id="PR00765">
    <property type="entry name" value="CRBOXYPTASEA"/>
</dbReference>
<keyword evidence="13" id="KW-0482">Metalloprotease</keyword>
<keyword evidence="6" id="KW-0121">Carboxypeptidase</keyword>
<dbReference type="EMBL" id="JAAAJB010000562">
    <property type="protein sequence ID" value="KAG0253730.1"/>
    <property type="molecule type" value="Genomic_DNA"/>
</dbReference>
<keyword evidence="8" id="KW-0479">Metal-binding</keyword>
<keyword evidence="7" id="KW-0645">Protease</keyword>
<dbReference type="InterPro" id="IPR000834">
    <property type="entry name" value="Peptidase_M14"/>
</dbReference>
<dbReference type="Pfam" id="PF02244">
    <property type="entry name" value="Propep_M14"/>
    <property type="match status" value="1"/>
</dbReference>
<evidence type="ECO:0000256" key="15">
    <source>
        <dbReference type="ARBA" id="ARBA00023157"/>
    </source>
</evidence>
<reference evidence="20" key="1">
    <citation type="journal article" date="2020" name="Fungal Divers.">
        <title>Resolving the Mortierellaceae phylogeny through synthesis of multi-gene phylogenetics and phylogenomics.</title>
        <authorList>
            <person name="Vandepol N."/>
            <person name="Liber J."/>
            <person name="Desiro A."/>
            <person name="Na H."/>
            <person name="Kennedy M."/>
            <person name="Barry K."/>
            <person name="Grigoriev I.V."/>
            <person name="Miller A.N."/>
            <person name="O'Donnell K."/>
            <person name="Stajich J.E."/>
            <person name="Bonito G."/>
        </authorList>
    </citation>
    <scope>NUCLEOTIDE SEQUENCE</scope>
    <source>
        <strain evidence="20">BC1065</strain>
    </source>
</reference>
<evidence type="ECO:0000256" key="17">
    <source>
        <dbReference type="PROSITE-ProRule" id="PRU01379"/>
    </source>
</evidence>
<keyword evidence="15" id="KW-1015">Disulfide bond</keyword>
<dbReference type="SUPFAM" id="SSF53187">
    <property type="entry name" value="Zn-dependent exopeptidases"/>
    <property type="match status" value="1"/>
</dbReference>
<accession>A0A9P6PVG1</accession>
<evidence type="ECO:0000256" key="1">
    <source>
        <dbReference type="ARBA" id="ARBA00001947"/>
    </source>
</evidence>
<dbReference type="FunFam" id="3.40.630.10:FF:000040">
    <property type="entry name" value="zinc carboxypeptidase"/>
    <property type="match status" value="1"/>
</dbReference>
<comment type="function">
    <text evidence="2">Extracellular metalloprotease that contributes to pathogenicity.</text>
</comment>
<dbReference type="Gene3D" id="3.30.70.340">
    <property type="entry name" value="Metallocarboxypeptidase-like"/>
    <property type="match status" value="1"/>
</dbReference>
<keyword evidence="10" id="KW-0378">Hydrolase</keyword>
<dbReference type="GO" id="GO:0006508">
    <property type="term" value="P:proteolysis"/>
    <property type="evidence" value="ECO:0007669"/>
    <property type="project" value="UniProtKB-KW"/>
</dbReference>
<dbReference type="GO" id="GO:0004181">
    <property type="term" value="F:metallocarboxypeptidase activity"/>
    <property type="evidence" value="ECO:0007669"/>
    <property type="project" value="InterPro"/>
</dbReference>
<evidence type="ECO:0000256" key="4">
    <source>
        <dbReference type="ARBA" id="ARBA00005988"/>
    </source>
</evidence>
<dbReference type="Proteomes" id="UP000807716">
    <property type="component" value="Unassembled WGS sequence"/>
</dbReference>
<evidence type="ECO:0000256" key="13">
    <source>
        <dbReference type="ARBA" id="ARBA00023049"/>
    </source>
</evidence>
<dbReference type="PROSITE" id="PS52035">
    <property type="entry name" value="PEPTIDASE_M14"/>
    <property type="match status" value="1"/>
</dbReference>
<dbReference type="Pfam" id="PF00246">
    <property type="entry name" value="Peptidase_M14"/>
    <property type="match status" value="1"/>
</dbReference>
<evidence type="ECO:0000256" key="14">
    <source>
        <dbReference type="ARBA" id="ARBA00023145"/>
    </source>
</evidence>
<evidence type="ECO:0000256" key="6">
    <source>
        <dbReference type="ARBA" id="ARBA00022645"/>
    </source>
</evidence>
<evidence type="ECO:0000259" key="19">
    <source>
        <dbReference type="PROSITE" id="PS52035"/>
    </source>
</evidence>
<keyword evidence="12" id="KW-0843">Virulence</keyword>
<dbReference type="Gene3D" id="3.40.630.10">
    <property type="entry name" value="Zn peptidases"/>
    <property type="match status" value="1"/>
</dbReference>
<keyword evidence="11" id="KW-0862">Zinc</keyword>
<dbReference type="OrthoDB" id="3626597at2759"/>
<keyword evidence="9 18" id="KW-0732">Signal</keyword>
<evidence type="ECO:0000256" key="11">
    <source>
        <dbReference type="ARBA" id="ARBA00022833"/>
    </source>
</evidence>
<keyword evidence="14" id="KW-0865">Zymogen</keyword>
<evidence type="ECO:0000256" key="3">
    <source>
        <dbReference type="ARBA" id="ARBA00004613"/>
    </source>
</evidence>
<feature type="chain" id="PRO_5040153072" description="Carboxypeptidase M14A" evidence="18">
    <location>
        <begin position="21"/>
        <end position="431"/>
    </location>
</feature>
<name>A0A9P6PVG1_9FUNG</name>
<evidence type="ECO:0000256" key="5">
    <source>
        <dbReference type="ARBA" id="ARBA00022525"/>
    </source>
</evidence>
<evidence type="ECO:0000256" key="8">
    <source>
        <dbReference type="ARBA" id="ARBA00022723"/>
    </source>
</evidence>
<evidence type="ECO:0000256" key="10">
    <source>
        <dbReference type="ARBA" id="ARBA00022801"/>
    </source>
</evidence>
<proteinExistence type="inferred from homology"/>
<dbReference type="InterPro" id="IPR036990">
    <property type="entry name" value="M14A-like_propep"/>
</dbReference>
<dbReference type="CDD" id="cd03860">
    <property type="entry name" value="M14_CP_A-B_like"/>
    <property type="match status" value="1"/>
</dbReference>
<dbReference type="SMART" id="SM00631">
    <property type="entry name" value="Zn_pept"/>
    <property type="match status" value="1"/>
</dbReference>
<comment type="caution">
    <text evidence="20">The sequence shown here is derived from an EMBL/GenBank/DDBJ whole genome shotgun (WGS) entry which is preliminary data.</text>
</comment>
<dbReference type="AlphaFoldDB" id="A0A9P6PVG1"/>
<dbReference type="InterPro" id="IPR003146">
    <property type="entry name" value="M14A_act_pep"/>
</dbReference>